<proteinExistence type="predicted"/>
<dbReference type="EMBL" id="HBGN01015353">
    <property type="protein sequence ID" value="CAD9327741.1"/>
    <property type="molecule type" value="Transcribed_RNA"/>
</dbReference>
<evidence type="ECO:0000313" key="3">
    <source>
        <dbReference type="EMBL" id="CAD9327741.1"/>
    </source>
</evidence>
<gene>
    <name evidence="3" type="ORF">DBRI1063_LOCUS9862</name>
</gene>
<dbReference type="AlphaFoldDB" id="A0A6U3TX07"/>
<dbReference type="InterPro" id="IPR005031">
    <property type="entry name" value="COQ10_START"/>
</dbReference>
<dbReference type="SUPFAM" id="SSF55961">
    <property type="entry name" value="Bet v1-like"/>
    <property type="match status" value="1"/>
</dbReference>
<protein>
    <recommendedName>
        <fullName evidence="2">Coenzyme Q-binding protein COQ10 START domain-containing protein</fullName>
    </recommendedName>
</protein>
<evidence type="ECO:0000259" key="2">
    <source>
        <dbReference type="Pfam" id="PF03364"/>
    </source>
</evidence>
<dbReference type="Pfam" id="PF03364">
    <property type="entry name" value="Polyketide_cyc"/>
    <property type="match status" value="1"/>
</dbReference>
<accession>A0A6U3TX07</accession>
<evidence type="ECO:0000256" key="1">
    <source>
        <dbReference type="SAM" id="Phobius"/>
    </source>
</evidence>
<feature type="transmembrane region" description="Helical" evidence="1">
    <location>
        <begin position="12"/>
        <end position="30"/>
    </location>
</feature>
<keyword evidence="1" id="KW-0812">Transmembrane</keyword>
<reference evidence="3" key="1">
    <citation type="submission" date="2021-01" db="EMBL/GenBank/DDBJ databases">
        <authorList>
            <person name="Corre E."/>
            <person name="Pelletier E."/>
            <person name="Niang G."/>
            <person name="Scheremetjew M."/>
            <person name="Finn R."/>
            <person name="Kale V."/>
            <person name="Holt S."/>
            <person name="Cochrane G."/>
            <person name="Meng A."/>
            <person name="Brown T."/>
            <person name="Cohen L."/>
        </authorList>
    </citation>
    <scope>NUCLEOTIDE SEQUENCE</scope>
    <source>
        <strain evidence="3">Pop2</strain>
    </source>
</reference>
<dbReference type="Gene3D" id="3.30.530.20">
    <property type="match status" value="1"/>
</dbReference>
<dbReference type="InterPro" id="IPR023393">
    <property type="entry name" value="START-like_dom_sf"/>
</dbReference>
<keyword evidence="1" id="KW-0472">Membrane</keyword>
<dbReference type="PANTHER" id="PTHR34060:SF1">
    <property type="entry name" value="POLYKETIDE CYCLASE _ DEHYDRASE AND LIPID TRANSPORT PROTEIN"/>
    <property type="match status" value="1"/>
</dbReference>
<name>A0A6U3TX07_9STRA</name>
<dbReference type="PANTHER" id="PTHR34060">
    <property type="entry name" value="POLYKETIDE CYCLASE / DEHYDRASE AND LIPID TRANSPORT PROTEIN"/>
    <property type="match status" value="1"/>
</dbReference>
<sequence length="401" mass="44699">MSVKLESCSLRLYATMITFAFSALLVRGFTTNSVSLLPFKVSNQSFFSGHHRNSPLTDIPSNFPATWNRGTPVFPRKLPGSMSTTSLMAWWMPSGIPNAFNAGSVEDTIAVDIERTSPNSRRIMGEISIPASLEDVWSILTDYDNLTVHVPNLVESKRIDSRFNTVGEPGDGSYRCRLYQRGSQNIIGFEFGASVTMDMQETRGINPDEERSISFKCVDSQFFTEFDGEWTVTSSSNNGREMHGVPHTNVRYSVDVRPKGPVPVAALEWRIKEDVPINLKAVKKASLKVANELRNSRELTTAQSIVETTSMRKKSVKLTSKKNPSVWDRVGGQVANVAAVASIATSSDPTRRKMLTNRVDWNDDETTATYLNGWSRDPTLDWYNDETTAAYLEDLAVTQRA</sequence>
<feature type="domain" description="Coenzyme Q-binding protein COQ10 START" evidence="2">
    <location>
        <begin position="129"/>
        <end position="281"/>
    </location>
</feature>
<organism evidence="3">
    <name type="scientific">Ditylum brightwellii</name>
    <dbReference type="NCBI Taxonomy" id="49249"/>
    <lineage>
        <taxon>Eukaryota</taxon>
        <taxon>Sar</taxon>
        <taxon>Stramenopiles</taxon>
        <taxon>Ochrophyta</taxon>
        <taxon>Bacillariophyta</taxon>
        <taxon>Mediophyceae</taxon>
        <taxon>Lithodesmiophycidae</taxon>
        <taxon>Lithodesmiales</taxon>
        <taxon>Lithodesmiaceae</taxon>
        <taxon>Ditylum</taxon>
    </lineage>
</organism>
<keyword evidence="1" id="KW-1133">Transmembrane helix</keyword>